<comment type="subcellular location">
    <subcellularLocation>
        <location evidence="6">Cytoplasm</location>
    </subcellularLocation>
</comment>
<protein>
    <recommendedName>
        <fullName evidence="6">Ribosomal RNA small subunit methyltransferase H</fullName>
        <ecNumber evidence="6">2.1.1.199</ecNumber>
    </recommendedName>
    <alternativeName>
        <fullName evidence="6">16S rRNA m(4)C1402 methyltransferase</fullName>
    </alternativeName>
    <alternativeName>
        <fullName evidence="6">rRNA (cytosine-N(4)-)-methyltransferase RsmH</fullName>
    </alternativeName>
</protein>
<dbReference type="HAMAP" id="MF_01007">
    <property type="entry name" value="16SrRNA_methyltr_H"/>
    <property type="match status" value="1"/>
</dbReference>
<keyword evidence="3 6" id="KW-0489">Methyltransferase</keyword>
<evidence type="ECO:0000256" key="4">
    <source>
        <dbReference type="ARBA" id="ARBA00022679"/>
    </source>
</evidence>
<dbReference type="InterPro" id="IPR023397">
    <property type="entry name" value="SAM-dep_MeTrfase_MraW_recog"/>
</dbReference>
<evidence type="ECO:0000313" key="8">
    <source>
        <dbReference type="Proteomes" id="UP000034087"/>
    </source>
</evidence>
<dbReference type="EC" id="2.1.1.199" evidence="6"/>
<feature type="binding site" evidence="6">
    <location>
        <position position="101"/>
    </location>
    <ligand>
        <name>S-adenosyl-L-methionine</name>
        <dbReference type="ChEBI" id="CHEBI:59789"/>
    </ligand>
</feature>
<dbReference type="GO" id="GO:0005737">
    <property type="term" value="C:cytoplasm"/>
    <property type="evidence" value="ECO:0007669"/>
    <property type="project" value="UniProtKB-SubCell"/>
</dbReference>
<keyword evidence="4 6" id="KW-0808">Transferase</keyword>
<dbReference type="PIRSF" id="PIRSF004486">
    <property type="entry name" value="MraW"/>
    <property type="match status" value="1"/>
</dbReference>
<dbReference type="SUPFAM" id="SSF81799">
    <property type="entry name" value="Putative methyltransferase TM0872, insert domain"/>
    <property type="match status" value="1"/>
</dbReference>
<dbReference type="EMBL" id="LCIR01000008">
    <property type="protein sequence ID" value="KKT59748.1"/>
    <property type="molecule type" value="Genomic_DNA"/>
</dbReference>
<evidence type="ECO:0000313" key="7">
    <source>
        <dbReference type="EMBL" id="KKT59748.1"/>
    </source>
</evidence>
<feature type="binding site" evidence="6">
    <location>
        <position position="73"/>
    </location>
    <ligand>
        <name>S-adenosyl-L-methionine</name>
        <dbReference type="ChEBI" id="CHEBI:59789"/>
    </ligand>
</feature>
<comment type="function">
    <text evidence="6">Specifically methylates the N4 position of cytidine in position 1402 (C1402) of 16S rRNA.</text>
</comment>
<dbReference type="InterPro" id="IPR002903">
    <property type="entry name" value="RsmH"/>
</dbReference>
<dbReference type="PANTHER" id="PTHR11265">
    <property type="entry name" value="S-ADENOSYL-METHYLTRANSFERASE MRAW"/>
    <property type="match status" value="1"/>
</dbReference>
<evidence type="ECO:0000256" key="5">
    <source>
        <dbReference type="ARBA" id="ARBA00022691"/>
    </source>
</evidence>
<dbReference type="Gene3D" id="3.40.50.150">
    <property type="entry name" value="Vaccinia Virus protein VP39"/>
    <property type="match status" value="1"/>
</dbReference>
<feature type="binding site" evidence="6">
    <location>
        <position position="51"/>
    </location>
    <ligand>
        <name>S-adenosyl-L-methionine</name>
        <dbReference type="ChEBI" id="CHEBI:59789"/>
    </ligand>
</feature>
<comment type="similarity">
    <text evidence="1 6">Belongs to the methyltransferase superfamily. RsmH family.</text>
</comment>
<evidence type="ECO:0000256" key="3">
    <source>
        <dbReference type="ARBA" id="ARBA00022603"/>
    </source>
</evidence>
<gene>
    <name evidence="6" type="primary">rsmH</name>
    <name evidence="7" type="ORF">UW53_C0008G0031</name>
</gene>
<dbReference type="NCBIfam" id="TIGR00006">
    <property type="entry name" value="16S rRNA (cytosine(1402)-N(4))-methyltransferase RsmH"/>
    <property type="match status" value="1"/>
</dbReference>
<keyword evidence="2 6" id="KW-0698">rRNA processing</keyword>
<accession>A0A0G1ILG9</accession>
<feature type="binding site" evidence="6">
    <location>
        <position position="94"/>
    </location>
    <ligand>
        <name>S-adenosyl-L-methionine</name>
        <dbReference type="ChEBI" id="CHEBI:59789"/>
    </ligand>
</feature>
<dbReference type="Gene3D" id="1.10.150.170">
    <property type="entry name" value="Putative methyltransferase TM0872, insert domain"/>
    <property type="match status" value="1"/>
</dbReference>
<organism evidence="7 8">
    <name type="scientific">Candidatus Giovannonibacteria bacterium GW2011_GWA1_44_25</name>
    <dbReference type="NCBI Taxonomy" id="1618645"/>
    <lineage>
        <taxon>Bacteria</taxon>
        <taxon>Candidatus Giovannoniibacteriota</taxon>
    </lineage>
</organism>
<dbReference type="Proteomes" id="UP000034087">
    <property type="component" value="Unassembled WGS sequence"/>
</dbReference>
<keyword evidence="6" id="KW-0963">Cytoplasm</keyword>
<sequence length="282" mass="31119">MIHEPVLLKEIIALLNLKEGDNAIDATLDGGGHAKAMFESIKPSGKILGIDQDSEMVKKMNSIKNLVAVTGNFRDIGEIASRNNFKNPKAILFDLGLSRWHLEKSGRGFSFQKPDEPILMQFDAGSQKNAAIILNAYPETELAEIFKKFGEVRAPHQIAEKIVFARKRKRIYSVGDLLAILGIKNKKSLAKIFQALRIAVNDELAALEEAIQGGFRILVPGGKLAVISYHSLEDRVVKNFFKSEVAKGNAENILKKPLAPALEEISKNPSARSAKLRVLQKI</sequence>
<evidence type="ECO:0000256" key="1">
    <source>
        <dbReference type="ARBA" id="ARBA00010396"/>
    </source>
</evidence>
<evidence type="ECO:0000256" key="6">
    <source>
        <dbReference type="HAMAP-Rule" id="MF_01007"/>
    </source>
</evidence>
<keyword evidence="5 6" id="KW-0949">S-adenosyl-L-methionine</keyword>
<dbReference type="PATRIC" id="fig|1618645.3.peg.622"/>
<dbReference type="SUPFAM" id="SSF53335">
    <property type="entry name" value="S-adenosyl-L-methionine-dependent methyltransferases"/>
    <property type="match status" value="1"/>
</dbReference>
<comment type="caution">
    <text evidence="7">The sequence shown here is derived from an EMBL/GenBank/DDBJ whole genome shotgun (WGS) entry which is preliminary data.</text>
</comment>
<proteinExistence type="inferred from homology"/>
<dbReference type="Pfam" id="PF01795">
    <property type="entry name" value="Methyltransf_5"/>
    <property type="match status" value="1"/>
</dbReference>
<dbReference type="GO" id="GO:0071424">
    <property type="term" value="F:rRNA (cytosine-N4-)-methyltransferase activity"/>
    <property type="evidence" value="ECO:0007669"/>
    <property type="project" value="UniProtKB-UniRule"/>
</dbReference>
<dbReference type="PANTHER" id="PTHR11265:SF0">
    <property type="entry name" value="12S RRNA N4-METHYLCYTIDINE METHYLTRANSFERASE"/>
    <property type="match status" value="1"/>
</dbReference>
<reference evidence="7 8" key="1">
    <citation type="journal article" date="2015" name="Nature">
        <title>rRNA introns, odd ribosomes, and small enigmatic genomes across a large radiation of phyla.</title>
        <authorList>
            <person name="Brown C.T."/>
            <person name="Hug L.A."/>
            <person name="Thomas B.C."/>
            <person name="Sharon I."/>
            <person name="Castelle C.J."/>
            <person name="Singh A."/>
            <person name="Wilkins M.J."/>
            <person name="Williams K.H."/>
            <person name="Banfield J.F."/>
        </authorList>
    </citation>
    <scope>NUCLEOTIDE SEQUENCE [LARGE SCALE GENOMIC DNA]</scope>
</reference>
<dbReference type="AlphaFoldDB" id="A0A0G1ILG9"/>
<dbReference type="GO" id="GO:0070475">
    <property type="term" value="P:rRNA base methylation"/>
    <property type="evidence" value="ECO:0007669"/>
    <property type="project" value="UniProtKB-UniRule"/>
</dbReference>
<evidence type="ECO:0000256" key="2">
    <source>
        <dbReference type="ARBA" id="ARBA00022552"/>
    </source>
</evidence>
<comment type="catalytic activity">
    <reaction evidence="6">
        <text>cytidine(1402) in 16S rRNA + S-adenosyl-L-methionine = N(4)-methylcytidine(1402) in 16S rRNA + S-adenosyl-L-homocysteine + H(+)</text>
        <dbReference type="Rhea" id="RHEA:42928"/>
        <dbReference type="Rhea" id="RHEA-COMP:10286"/>
        <dbReference type="Rhea" id="RHEA-COMP:10287"/>
        <dbReference type="ChEBI" id="CHEBI:15378"/>
        <dbReference type="ChEBI" id="CHEBI:57856"/>
        <dbReference type="ChEBI" id="CHEBI:59789"/>
        <dbReference type="ChEBI" id="CHEBI:74506"/>
        <dbReference type="ChEBI" id="CHEBI:82748"/>
        <dbReference type="EC" id="2.1.1.199"/>
    </reaction>
</comment>
<dbReference type="InterPro" id="IPR029063">
    <property type="entry name" value="SAM-dependent_MTases_sf"/>
</dbReference>
<name>A0A0G1ILG9_9BACT</name>
<feature type="binding site" evidence="6">
    <location>
        <begin position="31"/>
        <end position="33"/>
    </location>
    <ligand>
        <name>S-adenosyl-L-methionine</name>
        <dbReference type="ChEBI" id="CHEBI:59789"/>
    </ligand>
</feature>